<dbReference type="InterPro" id="IPR036264">
    <property type="entry name" value="Bact_exopeptidase_dim_dom"/>
</dbReference>
<evidence type="ECO:0000259" key="4">
    <source>
        <dbReference type="Pfam" id="PF07687"/>
    </source>
</evidence>
<organism evidence="5 6">
    <name type="scientific">Haloferax sulfurifontis</name>
    <dbReference type="NCBI Taxonomy" id="255616"/>
    <lineage>
        <taxon>Archaea</taxon>
        <taxon>Methanobacteriati</taxon>
        <taxon>Methanobacteriota</taxon>
        <taxon>Stenosarchaea group</taxon>
        <taxon>Halobacteria</taxon>
        <taxon>Halobacteriales</taxon>
        <taxon>Haloferacaceae</taxon>
        <taxon>Haloferax</taxon>
    </lineage>
</organism>
<dbReference type="PANTHER" id="PTHR43808:SF32">
    <property type="entry name" value="ARGE_DAPE-RELATED DEACYLASE"/>
    <property type="match status" value="1"/>
</dbReference>
<dbReference type="PANTHER" id="PTHR43808">
    <property type="entry name" value="ACETYLORNITHINE DEACETYLASE"/>
    <property type="match status" value="1"/>
</dbReference>
<name>A0A830DX06_9EURY</name>
<sequence length="449" mass="47748">MSEPELTAVVASLREHREDVVDLASRLVGHDTQNPPGDTRELASWVESFFSELGIETERVASAPTKPNLVATLPGATDRTLVLLGHLDTVPFEAGEWTRDPLGEREGDRLYGRGATDMKGAVAAMLAVAKAYVETDTVPATTLVFAFVSDEEVAGSAGMPTLLDRRGLDADACVIGETTCESDRHSVTVADRGSIWLELEATGTAAHGSRPMLGENAIHRLYRAVSDIESTLADVRFDLDPAVRALVDESVEYYAPRFGADAARELFERPSANLGVLSGGDRVNVVPAAARANLDIRVTAGVETEAVLDAVRDVVDGHDGVEISDADWSVGTFEDPDGALANAVVSVAESVTGGRVYRRSATGGGDAKRMRNAGVPTVEFGLGTETAHAADEFTTVDALVGNAEVYARLPDELLRQFDSGTGTFDSTDATPADTTPSRWDRREDNSTNT</sequence>
<comment type="caution">
    <text evidence="5">The sequence shown here is derived from an EMBL/GenBank/DDBJ whole genome shotgun (WGS) entry which is preliminary data.</text>
</comment>
<dbReference type="InterPro" id="IPR002933">
    <property type="entry name" value="Peptidase_M20"/>
</dbReference>
<reference evidence="5" key="2">
    <citation type="submission" date="2020-09" db="EMBL/GenBank/DDBJ databases">
        <authorList>
            <person name="Sun Q."/>
            <person name="Sedlacek I."/>
        </authorList>
    </citation>
    <scope>NUCLEOTIDE SEQUENCE</scope>
    <source>
        <strain evidence="5">CCM 7217</strain>
    </source>
</reference>
<feature type="region of interest" description="Disordered" evidence="3">
    <location>
        <begin position="419"/>
        <end position="449"/>
    </location>
</feature>
<evidence type="ECO:0000256" key="3">
    <source>
        <dbReference type="SAM" id="MobiDB-lite"/>
    </source>
</evidence>
<proteinExistence type="predicted"/>
<evidence type="ECO:0000313" key="5">
    <source>
        <dbReference type="EMBL" id="GGC67500.1"/>
    </source>
</evidence>
<dbReference type="Proteomes" id="UP000646833">
    <property type="component" value="Unassembled WGS sequence"/>
</dbReference>
<evidence type="ECO:0000256" key="1">
    <source>
        <dbReference type="ARBA" id="ARBA00022723"/>
    </source>
</evidence>
<dbReference type="Gene3D" id="3.40.630.10">
    <property type="entry name" value="Zn peptidases"/>
    <property type="match status" value="1"/>
</dbReference>
<dbReference type="EMBL" id="BMCI01000006">
    <property type="protein sequence ID" value="GGC67500.1"/>
    <property type="molecule type" value="Genomic_DNA"/>
</dbReference>
<dbReference type="SUPFAM" id="SSF53187">
    <property type="entry name" value="Zn-dependent exopeptidases"/>
    <property type="match status" value="1"/>
</dbReference>
<evidence type="ECO:0000313" key="6">
    <source>
        <dbReference type="Proteomes" id="UP000646833"/>
    </source>
</evidence>
<dbReference type="GO" id="GO:0016787">
    <property type="term" value="F:hydrolase activity"/>
    <property type="evidence" value="ECO:0007669"/>
    <property type="project" value="UniProtKB-KW"/>
</dbReference>
<dbReference type="Pfam" id="PF01546">
    <property type="entry name" value="Peptidase_M20"/>
    <property type="match status" value="1"/>
</dbReference>
<feature type="domain" description="Peptidase M20 dimerisation" evidence="4">
    <location>
        <begin position="190"/>
        <end position="318"/>
    </location>
</feature>
<dbReference type="Pfam" id="PF07687">
    <property type="entry name" value="M20_dimer"/>
    <property type="match status" value="1"/>
</dbReference>
<dbReference type="RefSeq" id="WP_188424477.1">
    <property type="nucleotide sequence ID" value="NZ_BMCI01000006.1"/>
</dbReference>
<dbReference type="GO" id="GO:0046872">
    <property type="term" value="F:metal ion binding"/>
    <property type="evidence" value="ECO:0007669"/>
    <property type="project" value="UniProtKB-KW"/>
</dbReference>
<dbReference type="InterPro" id="IPR011650">
    <property type="entry name" value="Peptidase_M20_dimer"/>
</dbReference>
<dbReference type="AlphaFoldDB" id="A0A830DX06"/>
<dbReference type="Gene3D" id="3.30.70.360">
    <property type="match status" value="1"/>
</dbReference>
<feature type="compositionally biased region" description="Low complexity" evidence="3">
    <location>
        <begin position="425"/>
        <end position="437"/>
    </location>
</feature>
<keyword evidence="1" id="KW-0479">Metal-binding</keyword>
<keyword evidence="2" id="KW-0378">Hydrolase</keyword>
<gene>
    <name evidence="5" type="ORF">GCM10007209_32010</name>
</gene>
<dbReference type="InterPro" id="IPR050072">
    <property type="entry name" value="Peptidase_M20A"/>
</dbReference>
<evidence type="ECO:0000256" key="2">
    <source>
        <dbReference type="ARBA" id="ARBA00022801"/>
    </source>
</evidence>
<accession>A0A830DX06</accession>
<reference evidence="5" key="1">
    <citation type="journal article" date="2014" name="Int. J. Syst. Evol. Microbiol.">
        <title>Complete genome sequence of Corynebacterium casei LMG S-19264T (=DSM 44701T), isolated from a smear-ripened cheese.</title>
        <authorList>
            <consortium name="US DOE Joint Genome Institute (JGI-PGF)"/>
            <person name="Walter F."/>
            <person name="Albersmeier A."/>
            <person name="Kalinowski J."/>
            <person name="Ruckert C."/>
        </authorList>
    </citation>
    <scope>NUCLEOTIDE SEQUENCE</scope>
    <source>
        <strain evidence="5">CCM 7217</strain>
    </source>
</reference>
<feature type="compositionally biased region" description="Basic and acidic residues" evidence="3">
    <location>
        <begin position="438"/>
        <end position="449"/>
    </location>
</feature>
<protein>
    <submittedName>
        <fullName evidence="5">Succinyl-diaminopimelate desuccinylase</fullName>
    </submittedName>
</protein>
<dbReference type="SUPFAM" id="SSF55031">
    <property type="entry name" value="Bacterial exopeptidase dimerisation domain"/>
    <property type="match status" value="1"/>
</dbReference>